<evidence type="ECO:0000313" key="6">
    <source>
        <dbReference type="EMBL" id="AZQ78236.1"/>
    </source>
</evidence>
<dbReference type="InterPro" id="IPR002577">
    <property type="entry name" value="HTH_HxlR"/>
</dbReference>
<protein>
    <submittedName>
        <fullName evidence="6">Transcriptional regulator</fullName>
    </submittedName>
</protein>
<keyword evidence="3" id="KW-0804">Transcription</keyword>
<sequence length="91" mass="10347">MEKIYNVLGKKWMGPIVDVLRQRPAHFTEIATTISISKRMLSARLKELSEIGVVERDESEGEILYSLTEAGKELGASLDVLRDWAIEHMMD</sequence>
<dbReference type="PANTHER" id="PTHR33204">
    <property type="entry name" value="TRANSCRIPTIONAL REGULATOR, MARR FAMILY"/>
    <property type="match status" value="1"/>
</dbReference>
<evidence type="ECO:0000259" key="5">
    <source>
        <dbReference type="PROSITE" id="PS51118"/>
    </source>
</evidence>
<dbReference type="GO" id="GO:0003677">
    <property type="term" value="F:DNA binding"/>
    <property type="evidence" value="ECO:0007669"/>
    <property type="project" value="UniProtKB-KW"/>
</dbReference>
<name>A0A3Q9G601_9ACTO</name>
<dbReference type="InterPro" id="IPR001845">
    <property type="entry name" value="HTH_ArsR_DNA-bd_dom"/>
</dbReference>
<dbReference type="CDD" id="cd00090">
    <property type="entry name" value="HTH_ARSR"/>
    <property type="match status" value="1"/>
</dbReference>
<feature type="domain" description="HTH arsR-type" evidence="4">
    <location>
        <begin position="1"/>
        <end position="91"/>
    </location>
</feature>
<dbReference type="OrthoDB" id="9800966at2"/>
<keyword evidence="2" id="KW-0238">DNA-binding</keyword>
<dbReference type="Gene3D" id="1.10.10.10">
    <property type="entry name" value="Winged helix-like DNA-binding domain superfamily/Winged helix DNA-binding domain"/>
    <property type="match status" value="1"/>
</dbReference>
<evidence type="ECO:0000313" key="7">
    <source>
        <dbReference type="Proteomes" id="UP000280344"/>
    </source>
</evidence>
<keyword evidence="1" id="KW-0805">Transcription regulation</keyword>
<dbReference type="AlphaFoldDB" id="A0A3Q9G601"/>
<evidence type="ECO:0000259" key="4">
    <source>
        <dbReference type="PROSITE" id="PS50987"/>
    </source>
</evidence>
<dbReference type="Proteomes" id="UP000280344">
    <property type="component" value="Chromosome"/>
</dbReference>
<gene>
    <name evidence="6" type="ORF">EJ997_09835</name>
</gene>
<dbReference type="SUPFAM" id="SSF46785">
    <property type="entry name" value="Winged helix' DNA-binding domain"/>
    <property type="match status" value="1"/>
</dbReference>
<evidence type="ECO:0000256" key="2">
    <source>
        <dbReference type="ARBA" id="ARBA00023125"/>
    </source>
</evidence>
<dbReference type="InterPro" id="IPR011991">
    <property type="entry name" value="ArsR-like_HTH"/>
</dbReference>
<accession>A0A3Q9G601</accession>
<feature type="domain" description="HTH hxlR-type" evidence="5">
    <location>
        <begin position="1"/>
        <end position="91"/>
    </location>
</feature>
<dbReference type="EMBL" id="CP034593">
    <property type="protein sequence ID" value="AZQ78236.1"/>
    <property type="molecule type" value="Genomic_DNA"/>
</dbReference>
<dbReference type="PROSITE" id="PS51118">
    <property type="entry name" value="HTH_HXLR"/>
    <property type="match status" value="1"/>
</dbReference>
<dbReference type="PROSITE" id="PS50987">
    <property type="entry name" value="HTH_ARSR_2"/>
    <property type="match status" value="1"/>
</dbReference>
<dbReference type="InterPro" id="IPR036388">
    <property type="entry name" value="WH-like_DNA-bd_sf"/>
</dbReference>
<organism evidence="6 7">
    <name type="scientific">Flaviflexus ciconiae</name>
    <dbReference type="NCBI Taxonomy" id="2496867"/>
    <lineage>
        <taxon>Bacteria</taxon>
        <taxon>Bacillati</taxon>
        <taxon>Actinomycetota</taxon>
        <taxon>Actinomycetes</taxon>
        <taxon>Actinomycetales</taxon>
        <taxon>Actinomycetaceae</taxon>
        <taxon>Flaviflexus</taxon>
    </lineage>
</organism>
<dbReference type="Pfam" id="PF01638">
    <property type="entry name" value="HxlR"/>
    <property type="match status" value="1"/>
</dbReference>
<dbReference type="KEGG" id="flh:EJ997_09835"/>
<dbReference type="InterPro" id="IPR036390">
    <property type="entry name" value="WH_DNA-bd_sf"/>
</dbReference>
<evidence type="ECO:0000256" key="1">
    <source>
        <dbReference type="ARBA" id="ARBA00023015"/>
    </source>
</evidence>
<dbReference type="GO" id="GO:0003700">
    <property type="term" value="F:DNA-binding transcription factor activity"/>
    <property type="evidence" value="ECO:0007669"/>
    <property type="project" value="InterPro"/>
</dbReference>
<evidence type="ECO:0000256" key="3">
    <source>
        <dbReference type="ARBA" id="ARBA00023163"/>
    </source>
</evidence>
<keyword evidence="7" id="KW-1185">Reference proteome</keyword>
<reference evidence="6 7" key="1">
    <citation type="submission" date="2018-12" db="EMBL/GenBank/DDBJ databases">
        <title>Complete genome sequence of Flaviflexus sp. H23T48.</title>
        <authorList>
            <person name="Bae J.-W."/>
            <person name="Lee J.-Y."/>
        </authorList>
    </citation>
    <scope>NUCLEOTIDE SEQUENCE [LARGE SCALE GENOMIC DNA]</scope>
    <source>
        <strain evidence="6 7">H23T48</strain>
    </source>
</reference>
<dbReference type="PANTHER" id="PTHR33204:SF37">
    <property type="entry name" value="HTH-TYPE TRANSCRIPTIONAL REGULATOR YODB"/>
    <property type="match status" value="1"/>
</dbReference>
<proteinExistence type="predicted"/>